<reference evidence="2 3" key="1">
    <citation type="submission" date="2017-06" db="EMBL/GenBank/DDBJ databases">
        <title>Complete genome sequence of vB_BveP-Goe6 a virus infecting Bacillus velezensis FZB42.</title>
        <authorList>
            <person name="Hertel R."/>
            <person name="Schilling T."/>
            <person name="Daniel R."/>
        </authorList>
    </citation>
    <scope>NUCLEOTIDE SEQUENCE [LARGE SCALE GENOMIC DNA]</scope>
</reference>
<name>A0A222Z0E2_9CAUD</name>
<sequence>MAKMMQREITKTTVNVAKMVMVDGEVQVEQLPSETFVGNLTMEQAQWRMKRKYKGEPVQVVSVEPNTEVYELPVEKFLEVATVRVDKDEDQEEQTEAPEEQVAE</sequence>
<protein>
    <submittedName>
        <fullName evidence="2">DsDNA binding protein</fullName>
    </submittedName>
</protein>
<evidence type="ECO:0000313" key="2">
    <source>
        <dbReference type="EMBL" id="ASR76794.1"/>
    </source>
</evidence>
<dbReference type="EMBL" id="MF407276">
    <property type="protein sequence ID" value="ASR76794.1"/>
    <property type="molecule type" value="Genomic_DNA"/>
</dbReference>
<proteinExistence type="predicted"/>
<dbReference type="GO" id="GO:0003677">
    <property type="term" value="F:DNA binding"/>
    <property type="evidence" value="ECO:0007669"/>
    <property type="project" value="InterPro"/>
</dbReference>
<feature type="region of interest" description="Disordered" evidence="1">
    <location>
        <begin position="85"/>
        <end position="104"/>
    </location>
</feature>
<dbReference type="InterPro" id="IPR035188">
    <property type="entry name" value="Histone-like_p6"/>
</dbReference>
<dbReference type="Pfam" id="PF17548">
    <property type="entry name" value="p6"/>
    <property type="match status" value="1"/>
</dbReference>
<gene>
    <name evidence="2" type="ORF">Goe6_c00090</name>
</gene>
<dbReference type="Proteomes" id="UP000222516">
    <property type="component" value="Segment"/>
</dbReference>
<accession>A0A222Z0E2</accession>
<keyword evidence="3" id="KW-1185">Reference proteome</keyword>
<evidence type="ECO:0000256" key="1">
    <source>
        <dbReference type="SAM" id="MobiDB-lite"/>
    </source>
</evidence>
<feature type="compositionally biased region" description="Acidic residues" evidence="1">
    <location>
        <begin position="88"/>
        <end position="104"/>
    </location>
</feature>
<organism evidence="2 3">
    <name type="scientific">Bacillus phage vB_BveP-Goe6</name>
    <dbReference type="NCBI Taxonomy" id="2022474"/>
    <lineage>
        <taxon>Viruses</taxon>
        <taxon>Duplodnaviria</taxon>
        <taxon>Heunggongvirae</taxon>
        <taxon>Uroviricota</taxon>
        <taxon>Caudoviricetes</taxon>
        <taxon>Salasmaviridae</taxon>
        <taxon>Picovirinae</taxon>
        <taxon>Salasvirus</taxon>
        <taxon>Salasvirus Goe6</taxon>
    </lineage>
</organism>
<evidence type="ECO:0000313" key="3">
    <source>
        <dbReference type="Proteomes" id="UP000222516"/>
    </source>
</evidence>